<keyword evidence="2" id="KW-0732">Signal</keyword>
<dbReference type="GO" id="GO:0042597">
    <property type="term" value="C:periplasmic space"/>
    <property type="evidence" value="ECO:0007669"/>
    <property type="project" value="UniProtKB-SubCell"/>
</dbReference>
<comment type="subcellular location">
    <subcellularLocation>
        <location evidence="1">Periplasm</location>
    </subcellularLocation>
</comment>
<feature type="domain" description="Heparinase II/III-like C-terminal" evidence="5">
    <location>
        <begin position="376"/>
        <end position="589"/>
    </location>
</feature>
<protein>
    <submittedName>
        <fullName evidence="7">Uncharacterized protein</fullName>
    </submittedName>
</protein>
<sequence length="611" mass="68676">MFPAVRDDVDADVRLARFAARVPFGAPARMRALLKEPLSAEERDAVRAAAGRAAEGCFDLLGSGPYRFENAIDWHRDIRSGACWRRDFLYLDAAKQTPEGADLKGPWELSRLQHAIPMGLAWLMEEDERYPRAFREQVESWIEANPPGYGVNWACAMEVAIRAVNWLAGYGLMSESLDAPDLAGFRRRFSGVLHAHGRWIRTHLEWLGPCSPSRANHFLADLTGLYTIGLLFGDRPEGRRWAQFARHRLEAEMMHQCTADGVHFERSTGYHRLALEMFLWCRALARSAGTPFSQGFDDRLERMQGFVRDYTKPNGHAPLIGDQDDGRLLGTPIPDLRDHRYLFPPDDSGGTPLSVDRVLLDGTRPGTASGHEGWVAYEQGGFFIRRFGPAWLMVRAGPLAHAGGHAHNDQLSFELNLNGRDLFVDRGTGVYTSDPEVRNRYRSTQAHNVLSINAAEQNSIPETLFGMPDETQTRVVECEKNALEAVHQGFHSLGRSGTECGRRFELAADGMRLRDRLTGLRRGDRLTWRLHLAPGLEAIEDEGRWRIVEQDDETHRCTVLPPRGAQVASEPFAHSPSYGVFEDAFALVFTRVIEDAAEDESFEWSISWADG</sequence>
<dbReference type="KEGG" id="vbl:L21SP4_02293"/>
<evidence type="ECO:0000256" key="4">
    <source>
        <dbReference type="ARBA" id="ARBA00023239"/>
    </source>
</evidence>
<dbReference type="InterPro" id="IPR031680">
    <property type="entry name" value="Hepar_II_III_N"/>
</dbReference>
<evidence type="ECO:0000313" key="8">
    <source>
        <dbReference type="Proteomes" id="UP000035268"/>
    </source>
</evidence>
<evidence type="ECO:0000259" key="6">
    <source>
        <dbReference type="Pfam" id="PF16889"/>
    </source>
</evidence>
<dbReference type="Pfam" id="PF07940">
    <property type="entry name" value="Hepar_II_III_C"/>
    <property type="match status" value="1"/>
</dbReference>
<evidence type="ECO:0000313" key="7">
    <source>
        <dbReference type="EMBL" id="AKJ65520.1"/>
    </source>
</evidence>
<keyword evidence="4" id="KW-0456">Lyase</keyword>
<reference evidence="8" key="1">
    <citation type="submission" date="2015-02" db="EMBL/GenBank/DDBJ databases">
        <title>Description and complete genome sequence of the first cultured representative of the subdivision 5 of the Verrucomicrobia phylum.</title>
        <authorList>
            <person name="Spring S."/>
            <person name="Bunk B."/>
            <person name="Sproer C."/>
            <person name="Klenk H.-P."/>
        </authorList>
    </citation>
    <scope>NUCLEOTIDE SEQUENCE [LARGE SCALE GENOMIC DNA]</scope>
    <source>
        <strain evidence="8">L21-Fru-AB</strain>
    </source>
</reference>
<evidence type="ECO:0000256" key="2">
    <source>
        <dbReference type="ARBA" id="ARBA00022729"/>
    </source>
</evidence>
<dbReference type="Proteomes" id="UP000035268">
    <property type="component" value="Chromosome"/>
</dbReference>
<evidence type="ECO:0000259" key="5">
    <source>
        <dbReference type="Pfam" id="PF07940"/>
    </source>
</evidence>
<dbReference type="STRING" id="1307763.L21SP4_02293"/>
<dbReference type="AlphaFoldDB" id="A0A0G3EL79"/>
<proteinExistence type="predicted"/>
<keyword evidence="3" id="KW-0574">Periplasm</keyword>
<dbReference type="Gene3D" id="2.70.98.70">
    <property type="match status" value="1"/>
</dbReference>
<keyword evidence="8" id="KW-1185">Reference proteome</keyword>
<reference evidence="7 8" key="2">
    <citation type="journal article" date="2016" name="ISME J.">
        <title>Characterization of the first cultured representative of Verrucomicrobia subdivision 5 indicates the proposal of a novel phylum.</title>
        <authorList>
            <person name="Spring S."/>
            <person name="Bunk B."/>
            <person name="Sproer C."/>
            <person name="Schumann P."/>
            <person name="Rohde M."/>
            <person name="Tindall B.J."/>
            <person name="Klenk H.P."/>
        </authorList>
    </citation>
    <scope>NUCLEOTIDE SEQUENCE [LARGE SCALE GENOMIC DNA]</scope>
    <source>
        <strain evidence="7 8">L21-Fru-AB</strain>
    </source>
</reference>
<evidence type="ECO:0000256" key="1">
    <source>
        <dbReference type="ARBA" id="ARBA00004418"/>
    </source>
</evidence>
<dbReference type="Gene3D" id="1.50.10.100">
    <property type="entry name" value="Chondroitin AC/alginate lyase"/>
    <property type="match status" value="1"/>
</dbReference>
<dbReference type="PANTHER" id="PTHR39210">
    <property type="entry name" value="HEPARIN-SULFATE LYASE"/>
    <property type="match status" value="1"/>
</dbReference>
<dbReference type="PATRIC" id="fig|1609981.3.peg.2388"/>
<accession>A0A0G3EL79</accession>
<dbReference type="Pfam" id="PF16889">
    <property type="entry name" value="Hepar_II_III_N"/>
    <property type="match status" value="1"/>
</dbReference>
<dbReference type="InterPro" id="IPR012480">
    <property type="entry name" value="Hepar_II_III_C"/>
</dbReference>
<dbReference type="PANTHER" id="PTHR39210:SF1">
    <property type="entry name" value="HEPARIN-SULFATE LYASE"/>
    <property type="match status" value="1"/>
</dbReference>
<name>A0A0G3EL79_9BACT</name>
<gene>
    <name evidence="7" type="ORF">L21SP4_02293</name>
</gene>
<evidence type="ECO:0000256" key="3">
    <source>
        <dbReference type="ARBA" id="ARBA00022764"/>
    </source>
</evidence>
<feature type="domain" description="Heparin-sulfate lyase N-terminal" evidence="6">
    <location>
        <begin position="60"/>
        <end position="324"/>
    </location>
</feature>
<dbReference type="SUPFAM" id="SSF48230">
    <property type="entry name" value="Chondroitin AC/alginate lyase"/>
    <property type="match status" value="1"/>
</dbReference>
<organism evidence="7 8">
    <name type="scientific">Kiritimatiella glycovorans</name>
    <dbReference type="NCBI Taxonomy" id="1307763"/>
    <lineage>
        <taxon>Bacteria</taxon>
        <taxon>Pseudomonadati</taxon>
        <taxon>Kiritimatiellota</taxon>
        <taxon>Kiritimatiellia</taxon>
        <taxon>Kiritimatiellales</taxon>
        <taxon>Kiritimatiellaceae</taxon>
        <taxon>Kiritimatiella</taxon>
    </lineage>
</organism>
<dbReference type="GO" id="GO:0016829">
    <property type="term" value="F:lyase activity"/>
    <property type="evidence" value="ECO:0007669"/>
    <property type="project" value="UniProtKB-KW"/>
</dbReference>
<dbReference type="InterPro" id="IPR008929">
    <property type="entry name" value="Chondroitin_lyas"/>
</dbReference>
<dbReference type="EMBL" id="CP010904">
    <property type="protein sequence ID" value="AKJ65520.1"/>
    <property type="molecule type" value="Genomic_DNA"/>
</dbReference>